<feature type="binding site" evidence="3">
    <location>
        <position position="243"/>
    </location>
    <ligand>
        <name>substrate</name>
    </ligand>
</feature>
<evidence type="ECO:0000256" key="3">
    <source>
        <dbReference type="PIRSR" id="PIRSR039026-2"/>
    </source>
</evidence>
<dbReference type="InterPro" id="IPR006311">
    <property type="entry name" value="TAT_signal"/>
</dbReference>
<keyword evidence="1 4" id="KW-0732">Signal</keyword>
<dbReference type="InterPro" id="IPR038404">
    <property type="entry name" value="TRAP_DctP_sf"/>
</dbReference>
<dbReference type="KEGG" id="mey:TM49_11160"/>
<accession>A0A0D5LPG0</accession>
<dbReference type="Gene3D" id="3.40.190.10">
    <property type="entry name" value="Periplasmic binding protein-like II"/>
    <property type="match status" value="1"/>
</dbReference>
<dbReference type="HOGENOM" id="CLU_036176_0_1_5"/>
<dbReference type="PROSITE" id="PS51318">
    <property type="entry name" value="TAT"/>
    <property type="match status" value="1"/>
</dbReference>
<dbReference type="PANTHER" id="PTHR33376">
    <property type="match status" value="1"/>
</dbReference>
<keyword evidence="6" id="KW-1185">Reference proteome</keyword>
<proteinExistence type="predicted"/>
<dbReference type="PIRSF" id="PIRSF039026">
    <property type="entry name" value="SiaP"/>
    <property type="match status" value="1"/>
</dbReference>
<dbReference type="InterPro" id="IPR026289">
    <property type="entry name" value="SBP_TakP-like"/>
</dbReference>
<gene>
    <name evidence="5" type="ORF">TM49_11160</name>
</gene>
<reference evidence="5 6" key="1">
    <citation type="journal article" date="2015" name="Genome Announc.">
        <title>Complete genome sequence of Martelella endophytica YC6887, which has antifungal activity associated with a halophyte.</title>
        <authorList>
            <person name="Khan A."/>
            <person name="Khan H."/>
            <person name="Chung E.J."/>
            <person name="Hossain M.T."/>
            <person name="Chung Y.R."/>
        </authorList>
    </citation>
    <scope>NUCLEOTIDE SEQUENCE [LARGE SCALE GENOMIC DNA]</scope>
    <source>
        <strain evidence="5">YC6887</strain>
    </source>
</reference>
<dbReference type="GO" id="GO:0031317">
    <property type="term" value="C:tripartite ATP-independent periplasmic transporter complex"/>
    <property type="evidence" value="ECO:0007669"/>
    <property type="project" value="InterPro"/>
</dbReference>
<evidence type="ECO:0000256" key="4">
    <source>
        <dbReference type="SAM" id="SignalP"/>
    </source>
</evidence>
<dbReference type="SUPFAM" id="SSF53850">
    <property type="entry name" value="Periplasmic binding protein-like II"/>
    <property type="match status" value="1"/>
</dbReference>
<evidence type="ECO:0000256" key="1">
    <source>
        <dbReference type="ARBA" id="ARBA00022729"/>
    </source>
</evidence>
<dbReference type="NCBIfam" id="NF037995">
    <property type="entry name" value="TRAP_S1"/>
    <property type="match status" value="1"/>
</dbReference>
<evidence type="ECO:0000313" key="5">
    <source>
        <dbReference type="EMBL" id="AJY46109.1"/>
    </source>
</evidence>
<dbReference type="PANTHER" id="PTHR33376:SF5">
    <property type="entry name" value="EXTRACYTOPLASMIC SOLUTE RECEPTOR PROTEIN"/>
    <property type="match status" value="1"/>
</dbReference>
<evidence type="ECO:0000256" key="2">
    <source>
        <dbReference type="PIRSR" id="PIRSR039026-1"/>
    </source>
</evidence>
<dbReference type="InterPro" id="IPR018389">
    <property type="entry name" value="DctP_fam"/>
</dbReference>
<feature type="binding site" evidence="3">
    <location>
        <position position="218"/>
    </location>
    <ligand>
        <name>Na(+)</name>
        <dbReference type="ChEBI" id="CHEBI:29101"/>
    </ligand>
</feature>
<dbReference type="STRING" id="1486262.TM49_11160"/>
<feature type="binding site" evidence="2">
    <location>
        <position position="159"/>
    </location>
    <ligand>
        <name>substrate</name>
    </ligand>
</feature>
<organism evidence="5 6">
    <name type="scientific">Martelella endophytica</name>
    <dbReference type="NCBI Taxonomy" id="1486262"/>
    <lineage>
        <taxon>Bacteria</taxon>
        <taxon>Pseudomonadati</taxon>
        <taxon>Pseudomonadota</taxon>
        <taxon>Alphaproteobacteria</taxon>
        <taxon>Hyphomicrobiales</taxon>
        <taxon>Aurantimonadaceae</taxon>
        <taxon>Martelella</taxon>
    </lineage>
</organism>
<feature type="binding site" evidence="3">
    <location>
        <position position="217"/>
    </location>
    <ligand>
        <name>substrate</name>
    </ligand>
</feature>
<dbReference type="OrthoDB" id="9780733at2"/>
<feature type="chain" id="PRO_5002295116" evidence="4">
    <location>
        <begin position="30"/>
        <end position="372"/>
    </location>
</feature>
<dbReference type="Proteomes" id="UP000032611">
    <property type="component" value="Chromosome"/>
</dbReference>
<dbReference type="AlphaFoldDB" id="A0A0D5LPG0"/>
<dbReference type="RefSeq" id="WP_045681309.1">
    <property type="nucleotide sequence ID" value="NZ_CP010803.1"/>
</dbReference>
<evidence type="ECO:0000313" key="6">
    <source>
        <dbReference type="Proteomes" id="UP000032611"/>
    </source>
</evidence>
<sequence>MDRRSFMKRIGAGGVGAAAATALAAPAIAQENPKITWRMTSSFPKSLDTIYGGAEDVANHVKAATGGNFDIQCYAAGEIVPGLQALDAVQSGTVEAAHTCSYYFWGKDPTFAIGTAIPFGLNARLMNAWLYEGNGNALLNEFFAGYGVYGLAAGNTGVQMGGWFSKEVNTVDDLKGLKMRIAGLAGRVMEKVGVVPQQLAGGDIYPALEKGTIDAAEFVGPYDDQKLGFYKVAKFYYYPGWWEGGPTIHAFFNKEKYDALPANYQAALDDACAFANTNMMAKYDVKNPVAIRELIADGAQLKGFSTEIMQACFNAAMEVYAELGADNAMFKKIYNDQTNYKNDAYGWLKTSEFRYDQFMMALQNNGMIKPLA</sequence>
<dbReference type="GO" id="GO:0046872">
    <property type="term" value="F:metal ion binding"/>
    <property type="evidence" value="ECO:0007669"/>
    <property type="project" value="UniProtKB-KW"/>
</dbReference>
<dbReference type="PATRIC" id="fig|1486262.3.peg.2312"/>
<protein>
    <submittedName>
        <fullName evidence="5">ABC transporter substrate-binding protein</fullName>
    </submittedName>
</protein>
<feature type="binding site" evidence="2">
    <location>
        <position position="180"/>
    </location>
    <ligand>
        <name>substrate</name>
    </ligand>
</feature>
<dbReference type="Gene3D" id="3.40.190.170">
    <property type="entry name" value="Bacterial extracellular solute-binding protein, family 7"/>
    <property type="match status" value="1"/>
</dbReference>
<name>A0A0D5LPG0_MAREN</name>
<feature type="signal peptide" evidence="4">
    <location>
        <begin position="1"/>
        <end position="29"/>
    </location>
</feature>
<dbReference type="GO" id="GO:0055085">
    <property type="term" value="P:transmembrane transport"/>
    <property type="evidence" value="ECO:0007669"/>
    <property type="project" value="InterPro"/>
</dbReference>
<dbReference type="EMBL" id="CP010803">
    <property type="protein sequence ID" value="AJY46109.1"/>
    <property type="molecule type" value="Genomic_DNA"/>
</dbReference>
<dbReference type="Pfam" id="PF03480">
    <property type="entry name" value="DctP"/>
    <property type="match status" value="1"/>
</dbReference>
<keyword evidence="3" id="KW-0479">Metal-binding</keyword>